<evidence type="ECO:0000313" key="9">
    <source>
        <dbReference type="EMBL" id="KAK8374010.1"/>
    </source>
</evidence>
<evidence type="ECO:0000256" key="5">
    <source>
        <dbReference type="ARBA" id="ARBA00047698"/>
    </source>
</evidence>
<dbReference type="InterPro" id="IPR020829">
    <property type="entry name" value="GlycerAld_3-P_DH_cat"/>
</dbReference>
<sequence>MSKIGINGFSRIGRLVFRAVLLKGAEVVPVNDPFIALDYMIHMFKYDSTHNEQKPEYVVEFTGVFTTTKKASAHFTGGAKVISAPSADAPIFVCGVNLEKYSKDMKVVSNAFCTTSCLASVAKVLHDNYEIVQRLMTTVYAVTATQKTADGPSAKDRRGGLGAAQNINPSSTGAAKTVCKVIPKLNLPAWPSLSLLLMCLWLT</sequence>
<dbReference type="Pfam" id="PF00044">
    <property type="entry name" value="Gp_dh_N"/>
    <property type="match status" value="1"/>
</dbReference>
<dbReference type="PRINTS" id="PR00078">
    <property type="entry name" value="G3PDHDRGNASE"/>
</dbReference>
<dbReference type="GO" id="GO:0005829">
    <property type="term" value="C:cytosol"/>
    <property type="evidence" value="ECO:0007669"/>
    <property type="project" value="TreeGrafter"/>
</dbReference>
<dbReference type="EMBL" id="JARAKH010000713">
    <property type="protein sequence ID" value="KAK8374010.1"/>
    <property type="molecule type" value="Genomic_DNA"/>
</dbReference>
<dbReference type="Proteomes" id="UP001487740">
    <property type="component" value="Unassembled WGS sequence"/>
</dbReference>
<evidence type="ECO:0000256" key="3">
    <source>
        <dbReference type="ARBA" id="ARBA00023002"/>
    </source>
</evidence>
<feature type="domain" description="Glyceraldehyde 3-phosphate dehydrogenase NAD(P) binding" evidence="8">
    <location>
        <begin position="2"/>
        <end position="113"/>
    </location>
</feature>
<evidence type="ECO:0000313" key="10">
    <source>
        <dbReference type="Proteomes" id="UP001487740"/>
    </source>
</evidence>
<dbReference type="AlphaFoldDB" id="A0AAW0SGR0"/>
<organism evidence="9 10">
    <name type="scientific">Scylla paramamosain</name>
    <name type="common">Mud crab</name>
    <dbReference type="NCBI Taxonomy" id="85552"/>
    <lineage>
        <taxon>Eukaryota</taxon>
        <taxon>Metazoa</taxon>
        <taxon>Ecdysozoa</taxon>
        <taxon>Arthropoda</taxon>
        <taxon>Crustacea</taxon>
        <taxon>Multicrustacea</taxon>
        <taxon>Malacostraca</taxon>
        <taxon>Eumalacostraca</taxon>
        <taxon>Eucarida</taxon>
        <taxon>Decapoda</taxon>
        <taxon>Pleocyemata</taxon>
        <taxon>Brachyura</taxon>
        <taxon>Eubrachyura</taxon>
        <taxon>Portunoidea</taxon>
        <taxon>Portunidae</taxon>
        <taxon>Portuninae</taxon>
        <taxon>Scylla</taxon>
    </lineage>
</organism>
<gene>
    <name evidence="9" type="ORF">O3P69_012607</name>
</gene>
<evidence type="ECO:0000259" key="8">
    <source>
        <dbReference type="SMART" id="SM00846"/>
    </source>
</evidence>
<evidence type="ECO:0000256" key="7">
    <source>
        <dbReference type="SAM" id="MobiDB-lite"/>
    </source>
</evidence>
<dbReference type="GO" id="GO:0051287">
    <property type="term" value="F:NAD binding"/>
    <property type="evidence" value="ECO:0007669"/>
    <property type="project" value="InterPro"/>
</dbReference>
<keyword evidence="4" id="KW-0520">NAD</keyword>
<comment type="similarity">
    <text evidence="1 6">Belongs to the glyceraldehyde-3-phosphate dehydrogenase family.</text>
</comment>
<dbReference type="InterPro" id="IPR020828">
    <property type="entry name" value="GlycerAld_3-P_DH_NAD(P)-bd"/>
</dbReference>
<comment type="catalytic activity">
    <reaction evidence="5">
        <text>D-glyceraldehyde 3-phosphate + phosphate + NAD(+) = (2R)-3-phospho-glyceroyl phosphate + NADH + H(+)</text>
        <dbReference type="Rhea" id="RHEA:10300"/>
        <dbReference type="ChEBI" id="CHEBI:15378"/>
        <dbReference type="ChEBI" id="CHEBI:43474"/>
        <dbReference type="ChEBI" id="CHEBI:57540"/>
        <dbReference type="ChEBI" id="CHEBI:57604"/>
        <dbReference type="ChEBI" id="CHEBI:57945"/>
        <dbReference type="ChEBI" id="CHEBI:59776"/>
        <dbReference type="EC" id="1.2.1.12"/>
    </reaction>
</comment>
<evidence type="ECO:0000256" key="6">
    <source>
        <dbReference type="RuleBase" id="RU000397"/>
    </source>
</evidence>
<name>A0AAW0SGR0_SCYPA</name>
<evidence type="ECO:0000256" key="1">
    <source>
        <dbReference type="ARBA" id="ARBA00007406"/>
    </source>
</evidence>
<dbReference type="SUPFAM" id="SSF55347">
    <property type="entry name" value="Glyceraldehyde-3-phosphate dehydrogenase-like, C-terminal domain"/>
    <property type="match status" value="1"/>
</dbReference>
<dbReference type="CDD" id="cd05214">
    <property type="entry name" value="GAPDH_I_N"/>
    <property type="match status" value="1"/>
</dbReference>
<keyword evidence="3" id="KW-0560">Oxidoreductase</keyword>
<dbReference type="SUPFAM" id="SSF51735">
    <property type="entry name" value="NAD(P)-binding Rossmann-fold domains"/>
    <property type="match status" value="1"/>
</dbReference>
<protein>
    <recommendedName>
        <fullName evidence="8">Glyceraldehyde 3-phosphate dehydrogenase NAD(P) binding domain-containing protein</fullName>
    </recommendedName>
</protein>
<accession>A0AAW0SGR0</accession>
<dbReference type="InterPro" id="IPR036291">
    <property type="entry name" value="NAD(P)-bd_dom_sf"/>
</dbReference>
<dbReference type="InterPro" id="IPR020831">
    <property type="entry name" value="GlycerAld/Erythrose_P_DH"/>
</dbReference>
<dbReference type="GO" id="GO:0004365">
    <property type="term" value="F:glyceraldehyde-3-phosphate dehydrogenase (NAD+) (phosphorylating) activity"/>
    <property type="evidence" value="ECO:0007669"/>
    <property type="project" value="UniProtKB-EC"/>
</dbReference>
<comment type="caution">
    <text evidence="9">The sequence shown here is derived from an EMBL/GenBank/DDBJ whole genome shotgun (WGS) entry which is preliminary data.</text>
</comment>
<dbReference type="SMART" id="SM00846">
    <property type="entry name" value="Gp_dh_N"/>
    <property type="match status" value="1"/>
</dbReference>
<evidence type="ECO:0000256" key="2">
    <source>
        <dbReference type="ARBA" id="ARBA00011881"/>
    </source>
</evidence>
<reference evidence="9 10" key="1">
    <citation type="submission" date="2023-03" db="EMBL/GenBank/DDBJ databases">
        <title>High-quality genome of Scylla paramamosain provides insights in environmental adaptation.</title>
        <authorList>
            <person name="Zhang L."/>
        </authorList>
    </citation>
    <scope>NUCLEOTIDE SEQUENCE [LARGE SCALE GENOMIC DNA]</scope>
    <source>
        <strain evidence="9">LZ_2023a</strain>
        <tissue evidence="9">Muscle</tissue>
    </source>
</reference>
<dbReference type="Gene3D" id="3.40.50.720">
    <property type="entry name" value="NAD(P)-binding Rossmann-like Domain"/>
    <property type="match status" value="2"/>
</dbReference>
<feature type="region of interest" description="Disordered" evidence="7">
    <location>
        <begin position="149"/>
        <end position="168"/>
    </location>
</feature>
<dbReference type="Gene3D" id="3.30.360.10">
    <property type="entry name" value="Dihydrodipicolinate Reductase, domain 2"/>
    <property type="match status" value="1"/>
</dbReference>
<dbReference type="GO" id="GO:0006096">
    <property type="term" value="P:glycolytic process"/>
    <property type="evidence" value="ECO:0007669"/>
    <property type="project" value="TreeGrafter"/>
</dbReference>
<dbReference type="PANTHER" id="PTHR10836:SF76">
    <property type="entry name" value="GLYCERALDEHYDE-3-PHOSPHATE DEHYDROGENASE-RELATED"/>
    <property type="match status" value="1"/>
</dbReference>
<evidence type="ECO:0000256" key="4">
    <source>
        <dbReference type="ARBA" id="ARBA00023027"/>
    </source>
</evidence>
<proteinExistence type="inferred from homology"/>
<dbReference type="Pfam" id="PF02800">
    <property type="entry name" value="Gp_dh_C"/>
    <property type="match status" value="1"/>
</dbReference>
<keyword evidence="10" id="KW-1185">Reference proteome</keyword>
<comment type="subunit">
    <text evidence="2">Homotetramer.</text>
</comment>
<dbReference type="PANTHER" id="PTHR10836">
    <property type="entry name" value="GLYCERALDEHYDE 3-PHOSPHATE DEHYDROGENASE"/>
    <property type="match status" value="1"/>
</dbReference>